<name>A0A183GXS4_9BILA</name>
<dbReference type="Proteomes" id="UP000267606">
    <property type="component" value="Unassembled WGS sequence"/>
</dbReference>
<gene>
    <name evidence="2" type="ORF">OFLC_LOCUS34</name>
</gene>
<keyword evidence="1" id="KW-1133">Transmembrane helix</keyword>
<keyword evidence="3" id="KW-1185">Reference proteome</keyword>
<evidence type="ECO:0000256" key="1">
    <source>
        <dbReference type="SAM" id="Phobius"/>
    </source>
</evidence>
<feature type="transmembrane region" description="Helical" evidence="1">
    <location>
        <begin position="9"/>
        <end position="27"/>
    </location>
</feature>
<evidence type="ECO:0000313" key="4">
    <source>
        <dbReference type="WBParaSite" id="OFLC_0000003301-mRNA-1"/>
    </source>
</evidence>
<keyword evidence="1" id="KW-0812">Transmembrane</keyword>
<reference evidence="4" key="1">
    <citation type="submission" date="2016-06" db="UniProtKB">
        <authorList>
            <consortium name="WormBaseParasite"/>
        </authorList>
    </citation>
    <scope>IDENTIFICATION</scope>
</reference>
<keyword evidence="1" id="KW-0472">Membrane</keyword>
<accession>A0A183GXS4</accession>
<evidence type="ECO:0000313" key="2">
    <source>
        <dbReference type="EMBL" id="VDO24285.1"/>
    </source>
</evidence>
<sequence length="82" mass="9078">MGRKSQEKCFIQIPSGAIFAIPDYYLFSALGPPRSGLQRAVFDEVSTDGLVGQFFAVIENLPKFGLLIFCALILLQIVNRIN</sequence>
<evidence type="ECO:0000313" key="3">
    <source>
        <dbReference type="Proteomes" id="UP000267606"/>
    </source>
</evidence>
<protein>
    <submittedName>
        <fullName evidence="4">Transcriptional regulator</fullName>
    </submittedName>
</protein>
<organism evidence="4">
    <name type="scientific">Onchocerca flexuosa</name>
    <dbReference type="NCBI Taxonomy" id="387005"/>
    <lineage>
        <taxon>Eukaryota</taxon>
        <taxon>Metazoa</taxon>
        <taxon>Ecdysozoa</taxon>
        <taxon>Nematoda</taxon>
        <taxon>Chromadorea</taxon>
        <taxon>Rhabditida</taxon>
        <taxon>Spirurina</taxon>
        <taxon>Spiruromorpha</taxon>
        <taxon>Filarioidea</taxon>
        <taxon>Onchocercidae</taxon>
        <taxon>Onchocerca</taxon>
    </lineage>
</organism>
<dbReference type="AlphaFoldDB" id="A0A183GXS4"/>
<proteinExistence type="predicted"/>
<dbReference type="EMBL" id="UZAJ01000008">
    <property type="protein sequence ID" value="VDO24285.1"/>
    <property type="molecule type" value="Genomic_DNA"/>
</dbReference>
<reference evidence="2 3" key="2">
    <citation type="submission" date="2018-11" db="EMBL/GenBank/DDBJ databases">
        <authorList>
            <consortium name="Pathogen Informatics"/>
        </authorList>
    </citation>
    <scope>NUCLEOTIDE SEQUENCE [LARGE SCALE GENOMIC DNA]</scope>
</reference>
<dbReference type="WBParaSite" id="OFLC_0000003301-mRNA-1">
    <property type="protein sequence ID" value="OFLC_0000003301-mRNA-1"/>
    <property type="gene ID" value="OFLC_0000003301"/>
</dbReference>